<comment type="caution">
    <text evidence="1">The sequence shown here is derived from an EMBL/GenBank/DDBJ whole genome shotgun (WGS) entry which is preliminary data.</text>
</comment>
<proteinExistence type="predicted"/>
<accession>A0A5N5GXV3</accession>
<dbReference type="Proteomes" id="UP000327157">
    <property type="component" value="Chromosome 15"/>
</dbReference>
<dbReference type="EMBL" id="SMOL01000401">
    <property type="protein sequence ID" value="KAB2618711.1"/>
    <property type="molecule type" value="Genomic_DNA"/>
</dbReference>
<name>A0A5N5GXV3_9ROSA</name>
<keyword evidence="2" id="KW-1185">Reference proteome</keyword>
<reference evidence="1 2" key="1">
    <citation type="submission" date="2019-09" db="EMBL/GenBank/DDBJ databases">
        <authorList>
            <person name="Ou C."/>
        </authorList>
    </citation>
    <scope>NUCLEOTIDE SEQUENCE [LARGE SCALE GENOMIC DNA]</scope>
    <source>
        <strain evidence="1">S2</strain>
        <tissue evidence="1">Leaf</tissue>
    </source>
</reference>
<gene>
    <name evidence="1" type="ORF">D8674_014580</name>
</gene>
<dbReference type="AlphaFoldDB" id="A0A5N5GXV3"/>
<reference evidence="1 2" key="3">
    <citation type="submission" date="2019-11" db="EMBL/GenBank/DDBJ databases">
        <title>A de novo genome assembly of a pear dwarfing rootstock.</title>
        <authorList>
            <person name="Wang F."/>
            <person name="Wang J."/>
            <person name="Li S."/>
            <person name="Zhang Y."/>
            <person name="Fang M."/>
            <person name="Ma L."/>
            <person name="Zhao Y."/>
            <person name="Jiang S."/>
        </authorList>
    </citation>
    <scope>NUCLEOTIDE SEQUENCE [LARGE SCALE GENOMIC DNA]</scope>
    <source>
        <strain evidence="1">S2</strain>
        <tissue evidence="1">Leaf</tissue>
    </source>
</reference>
<sequence>MCLLLLDRMLRISLSNILVNSKPFILCVLYQISSKFFNAVQAEMVLTTIRSKQLQFHNCSVSRRRNSVSNPTPIPQIRASQAAASIFFAGPRVLASQVATPSRFAVFITVVDVGVLAFPDSSIAVIFLTHYWVHKDLVIWVSKKPSAVISAHDSRRR</sequence>
<evidence type="ECO:0000313" key="2">
    <source>
        <dbReference type="Proteomes" id="UP000327157"/>
    </source>
</evidence>
<protein>
    <submittedName>
        <fullName evidence="1">Pentatricopeptide repeat-containing protein</fullName>
    </submittedName>
</protein>
<evidence type="ECO:0000313" key="1">
    <source>
        <dbReference type="EMBL" id="KAB2618711.1"/>
    </source>
</evidence>
<reference evidence="2" key="2">
    <citation type="submission" date="2019-10" db="EMBL/GenBank/DDBJ databases">
        <title>A de novo genome assembly of a pear dwarfing rootstock.</title>
        <authorList>
            <person name="Wang F."/>
            <person name="Wang J."/>
            <person name="Li S."/>
            <person name="Zhang Y."/>
            <person name="Fang M."/>
            <person name="Ma L."/>
            <person name="Zhao Y."/>
            <person name="Jiang S."/>
        </authorList>
    </citation>
    <scope>NUCLEOTIDE SEQUENCE [LARGE SCALE GENOMIC DNA]</scope>
</reference>
<organism evidence="1 2">
    <name type="scientific">Pyrus ussuriensis x Pyrus communis</name>
    <dbReference type="NCBI Taxonomy" id="2448454"/>
    <lineage>
        <taxon>Eukaryota</taxon>
        <taxon>Viridiplantae</taxon>
        <taxon>Streptophyta</taxon>
        <taxon>Embryophyta</taxon>
        <taxon>Tracheophyta</taxon>
        <taxon>Spermatophyta</taxon>
        <taxon>Magnoliopsida</taxon>
        <taxon>eudicotyledons</taxon>
        <taxon>Gunneridae</taxon>
        <taxon>Pentapetalae</taxon>
        <taxon>rosids</taxon>
        <taxon>fabids</taxon>
        <taxon>Rosales</taxon>
        <taxon>Rosaceae</taxon>
        <taxon>Amygdaloideae</taxon>
        <taxon>Maleae</taxon>
        <taxon>Pyrus</taxon>
    </lineage>
</organism>